<feature type="non-terminal residue" evidence="1">
    <location>
        <position position="147"/>
    </location>
</feature>
<dbReference type="Proteomes" id="UP000789405">
    <property type="component" value="Unassembled WGS sequence"/>
</dbReference>
<proteinExistence type="predicted"/>
<dbReference type="Gene3D" id="3.30.420.40">
    <property type="match status" value="2"/>
</dbReference>
<feature type="non-terminal residue" evidence="1">
    <location>
        <position position="1"/>
    </location>
</feature>
<dbReference type="OrthoDB" id="421448at2759"/>
<protein>
    <submittedName>
        <fullName evidence="1">15913_t:CDS:1</fullName>
    </submittedName>
</protein>
<dbReference type="SUPFAM" id="SSF53067">
    <property type="entry name" value="Actin-like ATPase domain"/>
    <property type="match status" value="1"/>
</dbReference>
<organism evidence="1 2">
    <name type="scientific">Dentiscutata erythropus</name>
    <dbReference type="NCBI Taxonomy" id="1348616"/>
    <lineage>
        <taxon>Eukaryota</taxon>
        <taxon>Fungi</taxon>
        <taxon>Fungi incertae sedis</taxon>
        <taxon>Mucoromycota</taxon>
        <taxon>Glomeromycotina</taxon>
        <taxon>Glomeromycetes</taxon>
        <taxon>Diversisporales</taxon>
        <taxon>Gigasporaceae</taxon>
        <taxon>Dentiscutata</taxon>
    </lineage>
</organism>
<dbReference type="Pfam" id="PF00022">
    <property type="entry name" value="Actin"/>
    <property type="match status" value="1"/>
</dbReference>
<accession>A0A9N9JSH9</accession>
<dbReference type="PANTHER" id="PTHR11937">
    <property type="entry name" value="ACTIN"/>
    <property type="match status" value="1"/>
</dbReference>
<dbReference type="FunFam" id="3.30.420.40:FF:000058">
    <property type="entry name" value="Putative actin-related protein 5"/>
    <property type="match status" value="1"/>
</dbReference>
<dbReference type="AlphaFoldDB" id="A0A9N9JSH9"/>
<dbReference type="InterPro" id="IPR004000">
    <property type="entry name" value="Actin"/>
</dbReference>
<evidence type="ECO:0000313" key="1">
    <source>
        <dbReference type="EMBL" id="CAG8793886.1"/>
    </source>
</evidence>
<dbReference type="InterPro" id="IPR043129">
    <property type="entry name" value="ATPase_NBD"/>
</dbReference>
<keyword evidence="2" id="KW-1185">Reference proteome</keyword>
<reference evidence="1" key="1">
    <citation type="submission" date="2021-06" db="EMBL/GenBank/DDBJ databases">
        <authorList>
            <person name="Kallberg Y."/>
            <person name="Tangrot J."/>
            <person name="Rosling A."/>
        </authorList>
    </citation>
    <scope>NUCLEOTIDE SEQUENCE</scope>
    <source>
        <strain evidence="1">MA453B</strain>
    </source>
</reference>
<comment type="caution">
    <text evidence="1">The sequence shown here is derived from an EMBL/GenBank/DDBJ whole genome shotgun (WGS) entry which is preliminary data.</text>
</comment>
<name>A0A9N9JSH9_9GLOM</name>
<dbReference type="EMBL" id="CAJVPY010029214">
    <property type="protein sequence ID" value="CAG8793886.1"/>
    <property type="molecule type" value="Genomic_DNA"/>
</dbReference>
<sequence length="147" mass="16639">PYEVDVGFERFLGPEIFFNPEIASSDFLTPIPEVVDNVIQSCPIDTRRGLYKNIVLSGGSTMFKDFGKRLQRDIKRVVDARVKRSEELSGGTLKATLIDVNVISHKKQRYAVWSGGSLLGSLPEFYSYCHTKAEYEEHGPSICRHNR</sequence>
<evidence type="ECO:0000313" key="2">
    <source>
        <dbReference type="Proteomes" id="UP000789405"/>
    </source>
</evidence>
<gene>
    <name evidence="1" type="ORF">DERYTH_LOCUS21960</name>
</gene>